<dbReference type="GO" id="GO:0006526">
    <property type="term" value="P:L-arginine biosynthetic process"/>
    <property type="evidence" value="ECO:0007669"/>
    <property type="project" value="TreeGrafter"/>
</dbReference>
<comment type="pathway">
    <text evidence="3 15">Amino-acid biosynthesis; L-arginine biosynthesis; N(2)-acetyl-L-ornithine from L-glutamate: step 1/4.</text>
</comment>
<evidence type="ECO:0000256" key="1">
    <source>
        <dbReference type="ARBA" id="ARBA00002294"/>
    </source>
</evidence>
<keyword evidence="9" id="KW-0809">Transit peptide</keyword>
<dbReference type="GO" id="GO:0005759">
    <property type="term" value="C:mitochondrial matrix"/>
    <property type="evidence" value="ECO:0007669"/>
    <property type="project" value="TreeGrafter"/>
</dbReference>
<comment type="function">
    <text evidence="1 15">N-acetylglutamate synthase involved in arginine biosynthesis.</text>
</comment>
<evidence type="ECO:0000256" key="3">
    <source>
        <dbReference type="ARBA" id="ARBA00004925"/>
    </source>
</evidence>
<name>A0A9P4NWC7_9PEZI</name>
<keyword evidence="19" id="KW-1185">Reference proteome</keyword>
<dbReference type="InterPro" id="IPR036393">
    <property type="entry name" value="AceGlu_kinase-like_sf"/>
</dbReference>
<comment type="similarity">
    <text evidence="4 15">Belongs to the acetyltransferase family.</text>
</comment>
<proteinExistence type="inferred from homology"/>
<evidence type="ECO:0000256" key="6">
    <source>
        <dbReference type="ARBA" id="ARBA00018802"/>
    </source>
</evidence>
<feature type="domain" description="N-acetyltransferase" evidence="17">
    <location>
        <begin position="547"/>
        <end position="714"/>
    </location>
</feature>
<dbReference type="PIRSF" id="PIRSF007892">
    <property type="entry name" value="NAGS_fungal"/>
    <property type="match status" value="1"/>
</dbReference>
<evidence type="ECO:0000256" key="16">
    <source>
        <dbReference type="SAM" id="MobiDB-lite"/>
    </source>
</evidence>
<evidence type="ECO:0000256" key="5">
    <source>
        <dbReference type="ARBA" id="ARBA00012697"/>
    </source>
</evidence>
<keyword evidence="8 15" id="KW-0808">Transferase</keyword>
<dbReference type="GO" id="GO:0004042">
    <property type="term" value="F:L-glutamate N-acetyltransferase activity"/>
    <property type="evidence" value="ECO:0007669"/>
    <property type="project" value="InterPro"/>
</dbReference>
<keyword evidence="11 15" id="KW-0012">Acyltransferase</keyword>
<dbReference type="EMBL" id="MU007020">
    <property type="protein sequence ID" value="KAF2433540.1"/>
    <property type="molecule type" value="Genomic_DNA"/>
</dbReference>
<dbReference type="PANTHER" id="PTHR23342:SF4">
    <property type="entry name" value="AMINO-ACID ACETYLTRANSFERASE, MITOCHONDRIAL"/>
    <property type="match status" value="1"/>
</dbReference>
<keyword evidence="10 15" id="KW-0496">Mitochondrion</keyword>
<feature type="compositionally biased region" description="Polar residues" evidence="16">
    <location>
        <begin position="379"/>
        <end position="391"/>
    </location>
</feature>
<dbReference type="InterPro" id="IPR011190">
    <property type="entry name" value="GlcNAc_Synth_fun"/>
</dbReference>
<organism evidence="18 19">
    <name type="scientific">Tothia fuscella</name>
    <dbReference type="NCBI Taxonomy" id="1048955"/>
    <lineage>
        <taxon>Eukaryota</taxon>
        <taxon>Fungi</taxon>
        <taxon>Dikarya</taxon>
        <taxon>Ascomycota</taxon>
        <taxon>Pezizomycotina</taxon>
        <taxon>Dothideomycetes</taxon>
        <taxon>Pleosporomycetidae</taxon>
        <taxon>Venturiales</taxon>
        <taxon>Cylindrosympodiaceae</taxon>
        <taxon>Tothia</taxon>
    </lineage>
</organism>
<evidence type="ECO:0000313" key="19">
    <source>
        <dbReference type="Proteomes" id="UP000800235"/>
    </source>
</evidence>
<evidence type="ECO:0000256" key="12">
    <source>
        <dbReference type="ARBA" id="ARBA00030346"/>
    </source>
</evidence>
<gene>
    <name evidence="18" type="ORF">EJ08DRAFT_58257</name>
</gene>
<dbReference type="EC" id="2.3.1.1" evidence="5 15"/>
<evidence type="ECO:0000256" key="7">
    <source>
        <dbReference type="ARBA" id="ARBA00022605"/>
    </source>
</evidence>
<sequence>MRAGRLNIRGTKAQLPRQRCGTDDNISVLAPSCKHNDLQREKMAERDFFFSVLSTTTTKREAKSYISRFKAPILNPDAKVMPKVQEAVSETVGKENYNTWCLNKSGVNLGGLYGATRATAESPVFTQQPLLNKFQSESVQPLHVALVKIRAPHLLEDTALGGVGLTLAQLARLELLSVVVVDCDEADIPEDPGQITQQWRRDIMEQCTRVARAIHEHSKAGARVVDQLLGVTSVQQAIPHRVHVRGGVEVRLGDLLKNALRDGVIPVIPPFAYTDTLHMQRIQPDDAVLALTRELAGLTPRTLEEEEPGEIVEGLTAPLSSMETPTSLDRVIILDPLGGLPTRENPDQSHIFVNLEQEYREVRDRFANGDGNKPEDIPTDQSKPKNSIFGASNPFTRLLETEIVPPTNTPQASDLQSFDSSKSSQANRYVNNLDLVQRCLTLLPPASSALLTTPAEAASSAFTSIQDNEATVTGVSTRPKRNPLIHNLLTDKPIISSSLPAARFSSPSLTSATISYTTPATFFKRGMPITIIPDPRNSPWTAPSQRTEPLRLESDPRIDFPRLLHLIEDSFGRKLNVQDYLSRIKDRIAGIIIAGEYEGGAILTWESPPSIPGSESGLRPLVPYLDKFAVLRRSQGSGGVADVVFNAMVRDCFPNGVVWRSRRDNPVNKWYFERSVGTWKVPNSQWTMFWTGGDVDWGTEGGGGNDEKKKRWRDFVGVCEGIQANWADTKPPD</sequence>
<dbReference type="AlphaFoldDB" id="A0A9P4NWC7"/>
<accession>A0A9P4NWC7</accession>
<evidence type="ECO:0000313" key="18">
    <source>
        <dbReference type="EMBL" id="KAF2433540.1"/>
    </source>
</evidence>
<feature type="compositionally biased region" description="Basic and acidic residues" evidence="16">
    <location>
        <begin position="366"/>
        <end position="376"/>
    </location>
</feature>
<evidence type="ECO:0000256" key="4">
    <source>
        <dbReference type="ARBA" id="ARBA00008694"/>
    </source>
</evidence>
<reference evidence="18" key="1">
    <citation type="journal article" date="2020" name="Stud. Mycol.">
        <title>101 Dothideomycetes genomes: a test case for predicting lifestyles and emergence of pathogens.</title>
        <authorList>
            <person name="Haridas S."/>
            <person name="Albert R."/>
            <person name="Binder M."/>
            <person name="Bloem J."/>
            <person name="Labutti K."/>
            <person name="Salamov A."/>
            <person name="Andreopoulos B."/>
            <person name="Baker S."/>
            <person name="Barry K."/>
            <person name="Bills G."/>
            <person name="Bluhm B."/>
            <person name="Cannon C."/>
            <person name="Castanera R."/>
            <person name="Culley D."/>
            <person name="Daum C."/>
            <person name="Ezra D."/>
            <person name="Gonzalez J."/>
            <person name="Henrissat B."/>
            <person name="Kuo A."/>
            <person name="Liang C."/>
            <person name="Lipzen A."/>
            <person name="Lutzoni F."/>
            <person name="Magnuson J."/>
            <person name="Mondo S."/>
            <person name="Nolan M."/>
            <person name="Ohm R."/>
            <person name="Pangilinan J."/>
            <person name="Park H.-J."/>
            <person name="Ramirez L."/>
            <person name="Alfaro M."/>
            <person name="Sun H."/>
            <person name="Tritt A."/>
            <person name="Yoshinaga Y."/>
            <person name="Zwiers L.-H."/>
            <person name="Turgeon B."/>
            <person name="Goodwin S."/>
            <person name="Spatafora J."/>
            <person name="Crous P."/>
            <person name="Grigoriev I."/>
        </authorList>
    </citation>
    <scope>NUCLEOTIDE SEQUENCE</scope>
    <source>
        <strain evidence="18">CBS 130266</strain>
    </source>
</reference>
<dbReference type="Pfam" id="PF04768">
    <property type="entry name" value="NAT"/>
    <property type="match status" value="1"/>
</dbReference>
<evidence type="ECO:0000256" key="10">
    <source>
        <dbReference type="ARBA" id="ARBA00023128"/>
    </source>
</evidence>
<keyword evidence="7 15" id="KW-0028">Amino-acid biosynthesis</keyword>
<dbReference type="OrthoDB" id="5585968at2759"/>
<dbReference type="PANTHER" id="PTHR23342">
    <property type="entry name" value="N-ACETYLGLUTAMATE SYNTHASE"/>
    <property type="match status" value="1"/>
</dbReference>
<feature type="region of interest" description="Disordered" evidence="16">
    <location>
        <begin position="366"/>
        <end position="391"/>
    </location>
</feature>
<dbReference type="Gene3D" id="3.40.630.30">
    <property type="match status" value="1"/>
</dbReference>
<evidence type="ECO:0000256" key="14">
    <source>
        <dbReference type="ARBA" id="ARBA00048372"/>
    </source>
</evidence>
<evidence type="ECO:0000256" key="13">
    <source>
        <dbReference type="ARBA" id="ARBA00033251"/>
    </source>
</evidence>
<comment type="caution">
    <text evidence="18">The sequence shown here is derived from an EMBL/GenBank/DDBJ whole genome shotgun (WGS) entry which is preliminary data.</text>
</comment>
<evidence type="ECO:0000256" key="9">
    <source>
        <dbReference type="ARBA" id="ARBA00022946"/>
    </source>
</evidence>
<evidence type="ECO:0000259" key="17">
    <source>
        <dbReference type="PROSITE" id="PS51731"/>
    </source>
</evidence>
<dbReference type="PROSITE" id="PS51731">
    <property type="entry name" value="GNAT_NAGS"/>
    <property type="match status" value="1"/>
</dbReference>
<protein>
    <recommendedName>
        <fullName evidence="6 15">Amino-acid acetyltransferase, mitochondrial</fullName>
        <ecNumber evidence="5 15">2.3.1.1</ecNumber>
    </recommendedName>
    <alternativeName>
        <fullName evidence="12 15">Glutamate N-acetyltransferase</fullName>
    </alternativeName>
    <alternativeName>
        <fullName evidence="13 15">N-acetylglutamate synthase</fullName>
    </alternativeName>
</protein>
<dbReference type="Proteomes" id="UP000800235">
    <property type="component" value="Unassembled WGS sequence"/>
</dbReference>
<evidence type="ECO:0000256" key="15">
    <source>
        <dbReference type="PIRNR" id="PIRNR007892"/>
    </source>
</evidence>
<evidence type="ECO:0000256" key="11">
    <source>
        <dbReference type="ARBA" id="ARBA00023315"/>
    </source>
</evidence>
<dbReference type="GO" id="GO:0006592">
    <property type="term" value="P:ornithine biosynthetic process"/>
    <property type="evidence" value="ECO:0007669"/>
    <property type="project" value="TreeGrafter"/>
</dbReference>
<dbReference type="Gene3D" id="3.40.1160.10">
    <property type="entry name" value="Acetylglutamate kinase-like"/>
    <property type="match status" value="1"/>
</dbReference>
<comment type="subcellular location">
    <subcellularLocation>
        <location evidence="2 15">Mitochondrion</location>
    </subcellularLocation>
</comment>
<comment type="catalytic activity">
    <reaction evidence="14 15">
        <text>L-glutamate + acetyl-CoA = N-acetyl-L-glutamate + CoA + H(+)</text>
        <dbReference type="Rhea" id="RHEA:24292"/>
        <dbReference type="ChEBI" id="CHEBI:15378"/>
        <dbReference type="ChEBI" id="CHEBI:29985"/>
        <dbReference type="ChEBI" id="CHEBI:44337"/>
        <dbReference type="ChEBI" id="CHEBI:57287"/>
        <dbReference type="ChEBI" id="CHEBI:57288"/>
        <dbReference type="EC" id="2.3.1.1"/>
    </reaction>
</comment>
<evidence type="ECO:0000256" key="2">
    <source>
        <dbReference type="ARBA" id="ARBA00004173"/>
    </source>
</evidence>
<evidence type="ECO:0000256" key="8">
    <source>
        <dbReference type="ARBA" id="ARBA00022679"/>
    </source>
</evidence>
<dbReference type="FunFam" id="3.40.630.30:FF:000049">
    <property type="entry name" value="Amino-acid acetyltransferase, mitochondrial"/>
    <property type="match status" value="1"/>
</dbReference>
<dbReference type="InterPro" id="IPR006855">
    <property type="entry name" value="Vertebrate-like_GNAT_dom"/>
</dbReference>